<dbReference type="EMBL" id="CAACVG010012927">
    <property type="protein sequence ID" value="VEN61066.1"/>
    <property type="molecule type" value="Genomic_DNA"/>
</dbReference>
<organism evidence="1 2">
    <name type="scientific">Callosobruchus maculatus</name>
    <name type="common">Southern cowpea weevil</name>
    <name type="synonym">Pulse bruchid</name>
    <dbReference type="NCBI Taxonomy" id="64391"/>
    <lineage>
        <taxon>Eukaryota</taxon>
        <taxon>Metazoa</taxon>
        <taxon>Ecdysozoa</taxon>
        <taxon>Arthropoda</taxon>
        <taxon>Hexapoda</taxon>
        <taxon>Insecta</taxon>
        <taxon>Pterygota</taxon>
        <taxon>Neoptera</taxon>
        <taxon>Endopterygota</taxon>
        <taxon>Coleoptera</taxon>
        <taxon>Polyphaga</taxon>
        <taxon>Cucujiformia</taxon>
        <taxon>Chrysomeloidea</taxon>
        <taxon>Chrysomelidae</taxon>
        <taxon>Bruchinae</taxon>
        <taxon>Bruchini</taxon>
        <taxon>Callosobruchus</taxon>
    </lineage>
</organism>
<reference evidence="1 2" key="1">
    <citation type="submission" date="2019-01" db="EMBL/GenBank/DDBJ databases">
        <authorList>
            <person name="Sayadi A."/>
        </authorList>
    </citation>
    <scope>NUCLEOTIDE SEQUENCE [LARGE SCALE GENOMIC DNA]</scope>
</reference>
<dbReference type="AlphaFoldDB" id="A0A653DLG9"/>
<protein>
    <submittedName>
        <fullName evidence="1">Uncharacterized protein</fullName>
    </submittedName>
</protein>
<gene>
    <name evidence="1" type="ORF">CALMAC_LOCUS18573</name>
</gene>
<evidence type="ECO:0000313" key="2">
    <source>
        <dbReference type="Proteomes" id="UP000410492"/>
    </source>
</evidence>
<sequence>MPVATGEFFPPVGVYAIRARSCEILWRLVRRQEFLPCLSDDAVHSS</sequence>
<keyword evidence="2" id="KW-1185">Reference proteome</keyword>
<proteinExistence type="predicted"/>
<dbReference type="Proteomes" id="UP000410492">
    <property type="component" value="Unassembled WGS sequence"/>
</dbReference>
<evidence type="ECO:0000313" key="1">
    <source>
        <dbReference type="EMBL" id="VEN61066.1"/>
    </source>
</evidence>
<accession>A0A653DLG9</accession>
<name>A0A653DLG9_CALMS</name>